<dbReference type="GO" id="GO:0046360">
    <property type="term" value="P:2-oxobutyrate biosynthetic process"/>
    <property type="evidence" value="ECO:0007669"/>
    <property type="project" value="TreeGrafter"/>
</dbReference>
<dbReference type="FunCoup" id="A0A6P8RRP5">
    <property type="interactions" value="4"/>
</dbReference>
<dbReference type="GeneID" id="117363817"/>
<dbReference type="InterPro" id="IPR029144">
    <property type="entry name" value="Thr_synth_N"/>
</dbReference>
<gene>
    <name evidence="10" type="primary">THNSL2</name>
</gene>
<comment type="similarity">
    <text evidence="2">Belongs to the threonine synthase family.</text>
</comment>
<protein>
    <recommendedName>
        <fullName evidence="3">Threonine synthase-like 2</fullName>
    </recommendedName>
</protein>
<comment type="cofactor">
    <cofactor evidence="1 6">
        <name>pyridoxal 5'-phosphate</name>
        <dbReference type="ChEBI" id="CHEBI:597326"/>
    </cofactor>
</comment>
<evidence type="ECO:0000256" key="4">
    <source>
        <dbReference type="ARBA" id="ARBA00022898"/>
    </source>
</evidence>
<feature type="domain" description="Tryptophan synthase beta chain-like PALP" evidence="7">
    <location>
        <begin position="151"/>
        <end position="448"/>
    </location>
</feature>
<dbReference type="CTD" id="55258"/>
<dbReference type="KEGG" id="gsh:117363817"/>
<dbReference type="PANTHER" id="PTHR42690:SF1">
    <property type="entry name" value="THREONINE SYNTHASE-LIKE 2"/>
    <property type="match status" value="1"/>
</dbReference>
<dbReference type="InterPro" id="IPR001926">
    <property type="entry name" value="TrpB-like_PALP"/>
</dbReference>
<dbReference type="InterPro" id="IPR037158">
    <property type="entry name" value="Thr_synth_N_sf"/>
</dbReference>
<dbReference type="InterPro" id="IPR004450">
    <property type="entry name" value="Thr_synthase-like"/>
</dbReference>
<keyword evidence="4 6" id="KW-0663">Pyridoxal phosphate</keyword>
<dbReference type="GO" id="GO:0030170">
    <property type="term" value="F:pyridoxal phosphate binding"/>
    <property type="evidence" value="ECO:0007669"/>
    <property type="project" value="TreeGrafter"/>
</dbReference>
<dbReference type="Gene3D" id="3.40.50.1100">
    <property type="match status" value="2"/>
</dbReference>
<dbReference type="RefSeq" id="XP_033808104.1">
    <property type="nucleotide sequence ID" value="XM_033952213.1"/>
</dbReference>
<name>A0A6P8RRP5_GEOSA</name>
<reference evidence="10" key="1">
    <citation type="submission" date="2025-08" db="UniProtKB">
        <authorList>
            <consortium name="RefSeq"/>
        </authorList>
    </citation>
    <scope>IDENTIFICATION</scope>
</reference>
<keyword evidence="9" id="KW-1185">Reference proteome</keyword>
<dbReference type="AlphaFoldDB" id="A0A6P8RRP5"/>
<dbReference type="SUPFAM" id="SSF53686">
    <property type="entry name" value="Tryptophan synthase beta subunit-like PLP-dependent enzymes"/>
    <property type="match status" value="1"/>
</dbReference>
<dbReference type="InterPro" id="IPR036052">
    <property type="entry name" value="TrpB-like_PALP_sf"/>
</dbReference>
<keyword evidence="5" id="KW-0456">Lyase</keyword>
<dbReference type="InterPro" id="IPR051166">
    <property type="entry name" value="Threonine_Synthase"/>
</dbReference>
<dbReference type="NCBIfam" id="TIGR00260">
    <property type="entry name" value="thrC"/>
    <property type="match status" value="1"/>
</dbReference>
<evidence type="ECO:0000256" key="6">
    <source>
        <dbReference type="PIRSR" id="PIRSR604450-51"/>
    </source>
</evidence>
<dbReference type="OrthoDB" id="5203861at2759"/>
<dbReference type="PANTHER" id="PTHR42690">
    <property type="entry name" value="THREONINE SYNTHASE FAMILY MEMBER"/>
    <property type="match status" value="1"/>
</dbReference>
<organism evidence="9 10">
    <name type="scientific">Geotrypetes seraphini</name>
    <name type="common">Gaboon caecilian</name>
    <name type="synonym">Caecilia seraphini</name>
    <dbReference type="NCBI Taxonomy" id="260995"/>
    <lineage>
        <taxon>Eukaryota</taxon>
        <taxon>Metazoa</taxon>
        <taxon>Chordata</taxon>
        <taxon>Craniata</taxon>
        <taxon>Vertebrata</taxon>
        <taxon>Euteleostomi</taxon>
        <taxon>Amphibia</taxon>
        <taxon>Gymnophiona</taxon>
        <taxon>Geotrypetes</taxon>
    </lineage>
</organism>
<evidence type="ECO:0000256" key="2">
    <source>
        <dbReference type="ARBA" id="ARBA00005517"/>
    </source>
</evidence>
<feature type="domain" description="Threonine synthase N-terminal" evidence="8">
    <location>
        <begin position="45"/>
        <end position="124"/>
    </location>
</feature>
<proteinExistence type="inferred from homology"/>
<dbReference type="Pfam" id="PF00291">
    <property type="entry name" value="PALP"/>
    <property type="match status" value="1"/>
</dbReference>
<sequence>MMADKDLYNPSILLKKVKNGGKQNKKTALGLHFSDVLNRKFGDMKYTSTRGGESDVDFGDVLFAGYAPDGGLFMPQDIPRLDKDTLLKWSAFSYPDLVKEVCTIFVPSELIPRQDLNDLIDKAFSRFRHSNVVHLCRMKNGLNVLEMWHGVTHAFKDLAMSCVSQFLQYFLKKQNNFLKKHVTILVGTSGDTGSSAIESVRGVRNIDIVVLLPHGRCTQIQELQMTTVIEENVHVFAAEGTSDDLDVVIKKLFADKEFVGRHNLMSLNSVNWARIMIQIAHFFYAYYQCASAVETDDPLPIVEVVVPTGGAGNITGLETGCIAQRMCLPIQLVAGVNNNDIIHRTIQNGDFSLSDTVLSTLASAMDIQEPYNMERIFWLVTNSDSSLVKNLMEEFQKNKACKLPDELHAKIAELLISYSISDEGIIQTMKRCWVDNHYLLCPHSAVAVFYHFMMSDCHQNRPRCCLAPASAAKFQNALLRADLTPQIPPEIKALEVMETRFTLLKKEDDWELILRDKIEDIHLQRNV</sequence>
<dbReference type="FunFam" id="3.40.50.1100:FF:000047">
    <property type="entry name" value="Threonine synthase like 2"/>
    <property type="match status" value="1"/>
</dbReference>
<evidence type="ECO:0000313" key="9">
    <source>
        <dbReference type="Proteomes" id="UP000515159"/>
    </source>
</evidence>
<evidence type="ECO:0000259" key="7">
    <source>
        <dbReference type="Pfam" id="PF00291"/>
    </source>
</evidence>
<accession>A0A6P8RRP5</accession>
<evidence type="ECO:0000256" key="5">
    <source>
        <dbReference type="ARBA" id="ARBA00023239"/>
    </source>
</evidence>
<dbReference type="Pfam" id="PF14821">
    <property type="entry name" value="Thr_synth_N"/>
    <property type="match status" value="1"/>
</dbReference>
<dbReference type="FunFam" id="3.90.1380.10:FF:000003">
    <property type="entry name" value="THR4p Threonine synthase"/>
    <property type="match status" value="1"/>
</dbReference>
<dbReference type="InParanoid" id="A0A6P8RRP5"/>
<evidence type="ECO:0000256" key="1">
    <source>
        <dbReference type="ARBA" id="ARBA00001933"/>
    </source>
</evidence>
<dbReference type="Gene3D" id="3.90.1380.10">
    <property type="entry name" value="Threonine synthase, N-terminal domain"/>
    <property type="match status" value="1"/>
</dbReference>
<dbReference type="GO" id="GO:0016829">
    <property type="term" value="F:lyase activity"/>
    <property type="evidence" value="ECO:0007669"/>
    <property type="project" value="UniProtKB-KW"/>
</dbReference>
<evidence type="ECO:0000256" key="3">
    <source>
        <dbReference type="ARBA" id="ARBA00021942"/>
    </source>
</evidence>
<evidence type="ECO:0000259" key="8">
    <source>
        <dbReference type="Pfam" id="PF14821"/>
    </source>
</evidence>
<dbReference type="Proteomes" id="UP000515159">
    <property type="component" value="Chromosome 1"/>
</dbReference>
<feature type="modified residue" description="N6-(pyridoxal phosphate)lysine" evidence="6">
    <location>
        <position position="156"/>
    </location>
</feature>
<dbReference type="GO" id="GO:0009071">
    <property type="term" value="P:serine family amino acid catabolic process"/>
    <property type="evidence" value="ECO:0007669"/>
    <property type="project" value="TreeGrafter"/>
</dbReference>
<dbReference type="CDD" id="cd01560">
    <property type="entry name" value="Thr-synth_2"/>
    <property type="match status" value="1"/>
</dbReference>
<evidence type="ECO:0000313" key="10">
    <source>
        <dbReference type="RefSeq" id="XP_033808104.1"/>
    </source>
</evidence>